<dbReference type="Gene3D" id="3.30.450.150">
    <property type="entry name" value="Haem-degrading domain"/>
    <property type="match status" value="1"/>
</dbReference>
<sequence length="169" mass="18716">MMNLLEINDALTEIRQQEESLQWPVFNEALAWELGCTLQRAAELNQAAVHIEIEAFGRTLFVCAMPGSAPSNADWARRKRNVTQLLQRSSLAIGLGLKRDETDLQLKMGLPDRDYAAAGGSFPLRIAGSGCIGSITVSGMPEFDDHAMIVNVLETWQENGWEKPTLVME</sequence>
<accession>A0A841GQA0</accession>
<dbReference type="InterPro" id="IPR010371">
    <property type="entry name" value="YBR137W-like"/>
</dbReference>
<dbReference type="SUPFAM" id="SSF143744">
    <property type="entry name" value="GlcG-like"/>
    <property type="match status" value="1"/>
</dbReference>
<evidence type="ECO:0000313" key="1">
    <source>
        <dbReference type="EMBL" id="MBB6055753.1"/>
    </source>
</evidence>
<dbReference type="InterPro" id="IPR038084">
    <property type="entry name" value="PduO/GlcC-like_sf"/>
</dbReference>
<proteinExistence type="predicted"/>
<dbReference type="InterPro" id="IPR005624">
    <property type="entry name" value="PduO/GlcC-like"/>
</dbReference>
<keyword evidence="2" id="KW-1185">Reference proteome</keyword>
<dbReference type="PANTHER" id="PTHR28255">
    <property type="match status" value="1"/>
</dbReference>
<dbReference type="EMBL" id="JACHGR010000005">
    <property type="protein sequence ID" value="MBB6055753.1"/>
    <property type="molecule type" value="Genomic_DNA"/>
</dbReference>
<dbReference type="Pfam" id="PF03928">
    <property type="entry name" value="HbpS-like"/>
    <property type="match status" value="1"/>
</dbReference>
<reference evidence="1 2" key="1">
    <citation type="submission" date="2020-08" db="EMBL/GenBank/DDBJ databases">
        <title>Genomic Encyclopedia of Type Strains, Phase IV (KMG-IV): sequencing the most valuable type-strain genomes for metagenomic binning, comparative biology and taxonomic classification.</title>
        <authorList>
            <person name="Goeker M."/>
        </authorList>
    </citation>
    <scope>NUCLEOTIDE SEQUENCE [LARGE SCALE GENOMIC DNA]</scope>
    <source>
        <strain evidence="1 2">DSM 22975</strain>
    </source>
</reference>
<comment type="caution">
    <text evidence="1">The sequence shown here is derived from an EMBL/GenBank/DDBJ whole genome shotgun (WGS) entry which is preliminary data.</text>
</comment>
<organism evidence="1 2">
    <name type="scientific">Tolumonas osonensis</name>
    <dbReference type="NCBI Taxonomy" id="675874"/>
    <lineage>
        <taxon>Bacteria</taxon>
        <taxon>Pseudomonadati</taxon>
        <taxon>Pseudomonadota</taxon>
        <taxon>Gammaproteobacteria</taxon>
        <taxon>Aeromonadales</taxon>
        <taxon>Aeromonadaceae</taxon>
        <taxon>Tolumonas</taxon>
    </lineage>
</organism>
<evidence type="ECO:0000313" key="2">
    <source>
        <dbReference type="Proteomes" id="UP000585721"/>
    </source>
</evidence>
<name>A0A841GQA0_9GAMM</name>
<dbReference type="AlphaFoldDB" id="A0A841GQA0"/>
<dbReference type="PANTHER" id="PTHR28255:SF1">
    <property type="entry name" value="UPF0303 PROTEIN YBR137W"/>
    <property type="match status" value="1"/>
</dbReference>
<protein>
    <submittedName>
        <fullName evidence="1">Uncharacterized protein (UPF0303 family)</fullName>
    </submittedName>
</protein>
<gene>
    <name evidence="1" type="ORF">HNR75_001671</name>
</gene>
<dbReference type="Proteomes" id="UP000585721">
    <property type="component" value="Unassembled WGS sequence"/>
</dbReference>
<dbReference type="PIRSF" id="PIRSF008757">
    <property type="entry name" value="UCP008757"/>
    <property type="match status" value="1"/>
</dbReference>
<dbReference type="NCBIfam" id="NF002696">
    <property type="entry name" value="PRK02487.1-5"/>
    <property type="match status" value="1"/>
</dbReference>
<dbReference type="RefSeq" id="WP_246358820.1">
    <property type="nucleotide sequence ID" value="NZ_JACHGR010000005.1"/>
</dbReference>